<keyword evidence="2" id="KW-1185">Reference proteome</keyword>
<evidence type="ECO:0000313" key="1">
    <source>
        <dbReference type="EMBL" id="AQS85702.1"/>
    </source>
</evidence>
<dbReference type="Proteomes" id="UP000188937">
    <property type="component" value="Chromosome"/>
</dbReference>
<dbReference type="AlphaFoldDB" id="A0A1U9KIR6"/>
<name>A0A1U9KIR6_ACEAC</name>
<proteinExistence type="predicted"/>
<dbReference type="KEGG" id="aace:A0U92_14025"/>
<gene>
    <name evidence="1" type="ORF">A0U92_14025</name>
</gene>
<organism evidence="1 2">
    <name type="scientific">Acetobacter aceti</name>
    <dbReference type="NCBI Taxonomy" id="435"/>
    <lineage>
        <taxon>Bacteria</taxon>
        <taxon>Pseudomonadati</taxon>
        <taxon>Pseudomonadota</taxon>
        <taxon>Alphaproteobacteria</taxon>
        <taxon>Acetobacterales</taxon>
        <taxon>Acetobacteraceae</taxon>
        <taxon>Acetobacter</taxon>
        <taxon>Acetobacter subgen. Acetobacter</taxon>
    </lineage>
</organism>
<sequence length="211" mass="22861">MNATSDTLTELSGDERVAVWMLRYLAGPGRPCCRLGTGGWGDMFFRQDLEALGSAFRQALDRCSGFGMNPLDVRMRECGSVSLTEMNLLDAAALAQKGDERGMKAVLKRVFPQHHVVTSFATAMVQLGACLASAGFWLLSRACVRDDVTCDGQAQPGKPQPVRSSHPVAEAGRPVAAASLVTLSRWRNNDMTAGQVLWPVMERRHDLPAGV</sequence>
<reference evidence="1 2" key="1">
    <citation type="submission" date="2016-03" db="EMBL/GenBank/DDBJ databases">
        <title>Acetic acid bacteria sequencing.</title>
        <authorList>
            <person name="Brandt J."/>
            <person name="Jakob F."/>
            <person name="Vogel R.F."/>
        </authorList>
    </citation>
    <scope>NUCLEOTIDE SEQUENCE [LARGE SCALE GENOMIC DNA]</scope>
    <source>
        <strain evidence="1 2">TMW2.1153</strain>
    </source>
</reference>
<accession>A0A1U9KIR6</accession>
<dbReference type="OrthoDB" id="7274964at2"/>
<protein>
    <submittedName>
        <fullName evidence="1">Uncharacterized protein</fullName>
    </submittedName>
</protein>
<dbReference type="EMBL" id="CP014692">
    <property type="protein sequence ID" value="AQS85702.1"/>
    <property type="molecule type" value="Genomic_DNA"/>
</dbReference>
<evidence type="ECO:0000313" key="2">
    <source>
        <dbReference type="Proteomes" id="UP000188937"/>
    </source>
</evidence>
<dbReference type="RefSeq" id="WP_077813752.1">
    <property type="nucleotide sequence ID" value="NZ_CP014692.1"/>
</dbReference>